<evidence type="ECO:0000313" key="3">
    <source>
        <dbReference type="Proteomes" id="UP000434036"/>
    </source>
</evidence>
<dbReference type="InterPro" id="IPR024207">
    <property type="entry name" value="CotJB_dom"/>
</dbReference>
<feature type="domain" description="Protein CotJB" evidence="1">
    <location>
        <begin position="3"/>
        <end position="76"/>
    </location>
</feature>
<keyword evidence="2" id="KW-0946">Virion</keyword>
<dbReference type="EMBL" id="WUUQ01000003">
    <property type="protein sequence ID" value="MXQ74160.1"/>
    <property type="molecule type" value="Genomic_DNA"/>
</dbReference>
<protein>
    <submittedName>
        <fullName evidence="2">Spore coat protein CotJB</fullName>
    </submittedName>
</protein>
<keyword evidence="3" id="KW-1185">Reference proteome</keyword>
<dbReference type="PIRSF" id="PIRSF010606">
    <property type="entry name" value="Spore_coat_CotJB"/>
    <property type="match status" value="1"/>
</dbReference>
<dbReference type="InterPro" id="IPR016571">
    <property type="entry name" value="Spore_coat_assembly_CotJB"/>
</dbReference>
<dbReference type="AlphaFoldDB" id="A0A6N8U8J2"/>
<keyword evidence="2" id="KW-0167">Capsid protein</keyword>
<reference evidence="2 3" key="1">
    <citation type="submission" date="2019-12" db="EMBL/GenBank/DDBJ databases">
        <authorList>
            <person name="Yang R."/>
        </authorList>
    </citation>
    <scope>NUCLEOTIDE SEQUENCE [LARGE SCALE GENOMIC DNA]</scope>
    <source>
        <strain evidence="2 3">DONG20-135</strain>
    </source>
</reference>
<proteinExistence type="predicted"/>
<comment type="caution">
    <text evidence="2">The sequence shown here is derived from an EMBL/GenBank/DDBJ whole genome shotgun (WGS) entry which is preliminary data.</text>
</comment>
<sequence length="79" mass="9318">MNKMLHQLQSYDFALQEAALFLNSHPNDQQALAYYNEMQACSQELTRQYENQYGPLTNKTNSGSEWDYIHGKWPWEGED</sequence>
<reference evidence="2 3" key="2">
    <citation type="submission" date="2020-01" db="EMBL/GenBank/DDBJ databases">
        <title>Clostridiaceae sp. nov. isolated from the gut of human by culturomics.</title>
        <authorList>
            <person name="Chang Y."/>
        </authorList>
    </citation>
    <scope>NUCLEOTIDE SEQUENCE [LARGE SCALE GENOMIC DNA]</scope>
    <source>
        <strain evidence="2 3">DONG20-135</strain>
    </source>
</reference>
<evidence type="ECO:0000313" key="2">
    <source>
        <dbReference type="EMBL" id="MXQ74160.1"/>
    </source>
</evidence>
<organism evidence="2 3">
    <name type="scientific">Copranaerobaculum intestinale</name>
    <dbReference type="NCBI Taxonomy" id="2692629"/>
    <lineage>
        <taxon>Bacteria</taxon>
        <taxon>Bacillati</taxon>
        <taxon>Bacillota</taxon>
        <taxon>Erysipelotrichia</taxon>
        <taxon>Erysipelotrichales</taxon>
        <taxon>Erysipelotrichaceae</taxon>
        <taxon>Copranaerobaculum</taxon>
    </lineage>
</organism>
<dbReference type="Pfam" id="PF12652">
    <property type="entry name" value="CotJB"/>
    <property type="match status" value="1"/>
</dbReference>
<dbReference type="Proteomes" id="UP000434036">
    <property type="component" value="Unassembled WGS sequence"/>
</dbReference>
<name>A0A6N8U8J2_9FIRM</name>
<dbReference type="RefSeq" id="WP_160625544.1">
    <property type="nucleotide sequence ID" value="NZ_WUUQ01000003.1"/>
</dbReference>
<gene>
    <name evidence="2" type="ORF">GSF08_09445</name>
</gene>
<evidence type="ECO:0000259" key="1">
    <source>
        <dbReference type="Pfam" id="PF12652"/>
    </source>
</evidence>
<accession>A0A6N8U8J2</accession>